<dbReference type="Pfam" id="PF00069">
    <property type="entry name" value="Pkinase"/>
    <property type="match status" value="1"/>
</dbReference>
<keyword evidence="3 13" id="KW-0808">Transferase</keyword>
<dbReference type="PANTHER" id="PTHR43289">
    <property type="entry name" value="MITOGEN-ACTIVATED PROTEIN KINASE KINASE KINASE 20-RELATED"/>
    <property type="match status" value="1"/>
</dbReference>
<reference evidence="13 14" key="1">
    <citation type="submission" date="2019-10" db="EMBL/GenBank/DDBJ databases">
        <title>Nocardia macrotermitis sp. nov. and Nocardia aurantia sp. nov., isolated from the gut of fungus growing-termite Macrotermes natalensis.</title>
        <authorList>
            <person name="Benndorf R."/>
            <person name="Schwitalla J."/>
            <person name="Martin K."/>
            <person name="De Beer W."/>
            <person name="Kaster A.-K."/>
            <person name="Vollmers J."/>
            <person name="Poulsen M."/>
            <person name="Beemelmanns C."/>
        </authorList>
    </citation>
    <scope>NUCLEOTIDE SEQUENCE [LARGE SCALE GENOMIC DNA]</scope>
    <source>
        <strain evidence="13 14">RB20</strain>
    </source>
</reference>
<accession>A0A7K0DBY1</accession>
<dbReference type="EMBL" id="WEGK01000018">
    <property type="protein sequence ID" value="MQY23290.1"/>
    <property type="molecule type" value="Genomic_DNA"/>
</dbReference>
<dbReference type="PROSITE" id="PS00108">
    <property type="entry name" value="PROTEIN_KINASE_ST"/>
    <property type="match status" value="1"/>
</dbReference>
<dbReference type="CDD" id="cd14014">
    <property type="entry name" value="STKc_PknB_like"/>
    <property type="match status" value="1"/>
</dbReference>
<keyword evidence="6 9" id="KW-0067">ATP-binding</keyword>
<comment type="catalytic activity">
    <reaction evidence="8">
        <text>L-seryl-[protein] + ATP = O-phospho-L-seryl-[protein] + ADP + H(+)</text>
        <dbReference type="Rhea" id="RHEA:17989"/>
        <dbReference type="Rhea" id="RHEA-COMP:9863"/>
        <dbReference type="Rhea" id="RHEA-COMP:11604"/>
        <dbReference type="ChEBI" id="CHEBI:15378"/>
        <dbReference type="ChEBI" id="CHEBI:29999"/>
        <dbReference type="ChEBI" id="CHEBI:30616"/>
        <dbReference type="ChEBI" id="CHEBI:83421"/>
        <dbReference type="ChEBI" id="CHEBI:456216"/>
        <dbReference type="EC" id="2.7.11.1"/>
    </reaction>
</comment>
<dbReference type="Proteomes" id="UP000438448">
    <property type="component" value="Unassembled WGS sequence"/>
</dbReference>
<evidence type="ECO:0000313" key="14">
    <source>
        <dbReference type="Proteomes" id="UP000438448"/>
    </source>
</evidence>
<dbReference type="Gene3D" id="1.10.510.10">
    <property type="entry name" value="Transferase(Phosphotransferase) domain 1"/>
    <property type="match status" value="1"/>
</dbReference>
<evidence type="ECO:0000256" key="6">
    <source>
        <dbReference type="ARBA" id="ARBA00022840"/>
    </source>
</evidence>
<dbReference type="AlphaFoldDB" id="A0A7K0DBY1"/>
<keyword evidence="4 9" id="KW-0547">Nucleotide-binding</keyword>
<feature type="region of interest" description="Disordered" evidence="10">
    <location>
        <begin position="393"/>
        <end position="418"/>
    </location>
</feature>
<evidence type="ECO:0000256" key="1">
    <source>
        <dbReference type="ARBA" id="ARBA00012513"/>
    </source>
</evidence>
<evidence type="ECO:0000256" key="8">
    <source>
        <dbReference type="ARBA" id="ARBA00048679"/>
    </source>
</evidence>
<keyword evidence="11" id="KW-0472">Membrane</keyword>
<evidence type="ECO:0000256" key="9">
    <source>
        <dbReference type="PROSITE-ProRule" id="PRU10141"/>
    </source>
</evidence>
<keyword evidence="11" id="KW-0812">Transmembrane</keyword>
<feature type="domain" description="Protein kinase" evidence="12">
    <location>
        <begin position="11"/>
        <end position="275"/>
    </location>
</feature>
<organism evidence="13 14">
    <name type="scientific">Nocardia macrotermitis</name>
    <dbReference type="NCBI Taxonomy" id="2585198"/>
    <lineage>
        <taxon>Bacteria</taxon>
        <taxon>Bacillati</taxon>
        <taxon>Actinomycetota</taxon>
        <taxon>Actinomycetes</taxon>
        <taxon>Mycobacteriales</taxon>
        <taxon>Nocardiaceae</taxon>
        <taxon>Nocardia</taxon>
    </lineage>
</organism>
<evidence type="ECO:0000256" key="3">
    <source>
        <dbReference type="ARBA" id="ARBA00022679"/>
    </source>
</evidence>
<evidence type="ECO:0000256" key="10">
    <source>
        <dbReference type="SAM" id="MobiDB-lite"/>
    </source>
</evidence>
<evidence type="ECO:0000313" key="13">
    <source>
        <dbReference type="EMBL" id="MQY23290.1"/>
    </source>
</evidence>
<dbReference type="Gene3D" id="3.30.200.20">
    <property type="entry name" value="Phosphorylase Kinase, domain 1"/>
    <property type="match status" value="1"/>
</dbReference>
<dbReference type="EC" id="2.7.11.1" evidence="1"/>
<dbReference type="FunFam" id="3.30.200.20:FF:000035">
    <property type="entry name" value="Serine/threonine protein kinase Stk1"/>
    <property type="match status" value="1"/>
</dbReference>
<dbReference type="InterPro" id="IPR008271">
    <property type="entry name" value="Ser/Thr_kinase_AS"/>
</dbReference>
<feature type="binding site" evidence="9">
    <location>
        <position position="40"/>
    </location>
    <ligand>
        <name>ATP</name>
        <dbReference type="ChEBI" id="CHEBI:30616"/>
    </ligand>
</feature>
<dbReference type="PROSITE" id="PS00107">
    <property type="entry name" value="PROTEIN_KINASE_ATP"/>
    <property type="match status" value="1"/>
</dbReference>
<protein>
    <recommendedName>
        <fullName evidence="1">non-specific serine/threonine protein kinase</fullName>
        <ecNumber evidence="1">2.7.11.1</ecNumber>
    </recommendedName>
</protein>
<keyword evidence="14" id="KW-1185">Reference proteome</keyword>
<evidence type="ECO:0000256" key="4">
    <source>
        <dbReference type="ARBA" id="ARBA00022741"/>
    </source>
</evidence>
<feature type="transmembrane region" description="Helical" evidence="11">
    <location>
        <begin position="363"/>
        <end position="385"/>
    </location>
</feature>
<dbReference type="SMART" id="SM00220">
    <property type="entry name" value="S_TKc"/>
    <property type="match status" value="1"/>
</dbReference>
<evidence type="ECO:0000256" key="5">
    <source>
        <dbReference type="ARBA" id="ARBA00022777"/>
    </source>
</evidence>
<name>A0A7K0DBY1_9NOCA</name>
<evidence type="ECO:0000256" key="11">
    <source>
        <dbReference type="SAM" id="Phobius"/>
    </source>
</evidence>
<keyword evidence="5 13" id="KW-0418">Kinase</keyword>
<dbReference type="SUPFAM" id="SSF56112">
    <property type="entry name" value="Protein kinase-like (PK-like)"/>
    <property type="match status" value="1"/>
</dbReference>
<proteinExistence type="predicted"/>
<evidence type="ECO:0000256" key="2">
    <source>
        <dbReference type="ARBA" id="ARBA00022527"/>
    </source>
</evidence>
<dbReference type="InterPro" id="IPR000719">
    <property type="entry name" value="Prot_kinase_dom"/>
</dbReference>
<dbReference type="GO" id="GO:0005524">
    <property type="term" value="F:ATP binding"/>
    <property type="evidence" value="ECO:0007669"/>
    <property type="project" value="UniProtKB-UniRule"/>
</dbReference>
<comment type="catalytic activity">
    <reaction evidence="7">
        <text>L-threonyl-[protein] + ATP = O-phospho-L-threonyl-[protein] + ADP + H(+)</text>
        <dbReference type="Rhea" id="RHEA:46608"/>
        <dbReference type="Rhea" id="RHEA-COMP:11060"/>
        <dbReference type="Rhea" id="RHEA-COMP:11605"/>
        <dbReference type="ChEBI" id="CHEBI:15378"/>
        <dbReference type="ChEBI" id="CHEBI:30013"/>
        <dbReference type="ChEBI" id="CHEBI:30616"/>
        <dbReference type="ChEBI" id="CHEBI:61977"/>
        <dbReference type="ChEBI" id="CHEBI:456216"/>
        <dbReference type="EC" id="2.7.11.1"/>
    </reaction>
</comment>
<dbReference type="InterPro" id="IPR017441">
    <property type="entry name" value="Protein_kinase_ATP_BS"/>
</dbReference>
<gene>
    <name evidence="13" type="primary">pknD_19</name>
    <name evidence="13" type="ORF">NRB20_64180</name>
</gene>
<comment type="caution">
    <text evidence="13">The sequence shown here is derived from an EMBL/GenBank/DDBJ whole genome shotgun (WGS) entry which is preliminary data.</text>
</comment>
<dbReference type="OrthoDB" id="9762169at2"/>
<dbReference type="PROSITE" id="PS50011">
    <property type="entry name" value="PROTEIN_KINASE_DOM"/>
    <property type="match status" value="1"/>
</dbReference>
<dbReference type="GO" id="GO:0004674">
    <property type="term" value="F:protein serine/threonine kinase activity"/>
    <property type="evidence" value="ECO:0007669"/>
    <property type="project" value="UniProtKB-KW"/>
</dbReference>
<dbReference type="RefSeq" id="WP_153415053.1">
    <property type="nucleotide sequence ID" value="NZ_WEGK01000018.1"/>
</dbReference>
<keyword evidence="11" id="KW-1133">Transmembrane helix</keyword>
<evidence type="ECO:0000259" key="12">
    <source>
        <dbReference type="PROSITE" id="PS50011"/>
    </source>
</evidence>
<keyword evidence="2" id="KW-0723">Serine/threonine-protein kinase</keyword>
<dbReference type="PANTHER" id="PTHR43289:SF6">
    <property type="entry name" value="SERINE_THREONINE-PROTEIN KINASE NEKL-3"/>
    <property type="match status" value="1"/>
</dbReference>
<evidence type="ECO:0000256" key="7">
    <source>
        <dbReference type="ARBA" id="ARBA00047899"/>
    </source>
</evidence>
<sequence>MLQSGDVFAGFSVERLLGQGGMGSVYLARHPRLQRQTALKLLNRELFADAEIRARFEREADLVAQLDHPNIVAVYDRGVEDEQLWISMQYIDGVDAATVDPRTLPPERAVQIIEGVAAALDYAHGNGVLHRDVKPANIMLGRDTNGKGERVYLTDFGIARLREDSTHLTQAGMFTATLAYASPEQMTGSPLDNRSDQYALGCALYWLLSGTGPFDSEDPAELIHGHLQLPLPPVSARRPGLNPAMDLVLARAMAKRAVDRFASCADFAAAAKQALTAPVPVAPPVGAVPPVGLRPGVPLAPAGVPPVGVPPAGVPPVGVPVAGSAMNGHQVGVAVQTPPVPPQGGFSPNPAVPQPVSKQTSNLLLWGVLGVVALLVVVGVGLLVLPGGSHPEVAGPKATAPATASGAVTPSTMGRSDPVDEIEHSFPTLLPQGGANAGEAYQGRMSCQRSQAGEPGKVLLNDPVTSAVRRTDPLASTNWIGAWECTARQTSFSYAIVVFDSPAAVQAALAQAPITRTTTSSKGGTSCTVRKWIVPQEGMQTEAAEMLVSFESDPARANTLLYAYNTGPVEMMAESPAHEVLDKWWDQTPL</sequence>
<dbReference type="InterPro" id="IPR011009">
    <property type="entry name" value="Kinase-like_dom_sf"/>
</dbReference>